<dbReference type="GO" id="GO:0051536">
    <property type="term" value="F:iron-sulfur cluster binding"/>
    <property type="evidence" value="ECO:0007669"/>
    <property type="project" value="UniProtKB-KW"/>
</dbReference>
<name>A0A1E3G0K3_9BACT</name>
<proteinExistence type="inferred from homology"/>
<keyword evidence="3 9" id="KW-0378">Hydrolase</keyword>
<evidence type="ECO:0000256" key="1">
    <source>
        <dbReference type="ARBA" id="ARBA00022722"/>
    </source>
</evidence>
<dbReference type="Proteomes" id="UP000094570">
    <property type="component" value="Unassembled WGS sequence"/>
</dbReference>
<keyword evidence="5 9" id="KW-0408">Iron</keyword>
<dbReference type="OrthoDB" id="9794720at2"/>
<dbReference type="AlphaFoldDB" id="A0A1E3G0K3"/>
<evidence type="ECO:0000256" key="7">
    <source>
        <dbReference type="ARBA" id="ARBA00023118"/>
    </source>
</evidence>
<dbReference type="InterPro" id="IPR013343">
    <property type="entry name" value="CRISPR-assoc_prot_Cas4"/>
</dbReference>
<protein>
    <recommendedName>
        <fullName evidence="9">CRISPR-associated exonuclease Cas4</fullName>
        <ecNumber evidence="9">3.1.12.1</ecNumber>
    </recommendedName>
</protein>
<dbReference type="RefSeq" id="WP_069293941.1">
    <property type="nucleotide sequence ID" value="NZ_CP140110.1"/>
</dbReference>
<evidence type="ECO:0000256" key="4">
    <source>
        <dbReference type="ARBA" id="ARBA00022839"/>
    </source>
</evidence>
<dbReference type="EC" id="3.1.12.1" evidence="9"/>
<dbReference type="InterPro" id="IPR011604">
    <property type="entry name" value="PDDEXK-like_dom_sf"/>
</dbReference>
<dbReference type="Gene3D" id="3.90.320.10">
    <property type="match status" value="1"/>
</dbReference>
<keyword evidence="8 9" id="KW-0464">Manganese</keyword>
<evidence type="ECO:0000256" key="2">
    <source>
        <dbReference type="ARBA" id="ARBA00022723"/>
    </source>
</evidence>
<dbReference type="InterPro" id="IPR022765">
    <property type="entry name" value="Dna2/Cas4_DUF83"/>
</dbReference>
<organism evidence="11 12">
    <name type="scientific">Fervidobacterium thailandense</name>
    <dbReference type="NCBI Taxonomy" id="1008305"/>
    <lineage>
        <taxon>Bacteria</taxon>
        <taxon>Thermotogati</taxon>
        <taxon>Thermotogota</taxon>
        <taxon>Thermotogae</taxon>
        <taxon>Thermotogales</taxon>
        <taxon>Fervidobacteriaceae</taxon>
        <taxon>Fervidobacterium</taxon>
    </lineage>
</organism>
<evidence type="ECO:0000256" key="8">
    <source>
        <dbReference type="ARBA" id="ARBA00023211"/>
    </source>
</evidence>
<reference evidence="12" key="1">
    <citation type="submission" date="2016-04" db="EMBL/GenBank/DDBJ databases">
        <title>The genome sequence project of a novel Fervidobacterium isolate from a hot spring in Thailand.</title>
        <authorList>
            <person name="Gonzalez J.M."/>
            <person name="Cuecas A."/>
            <person name="Kanoksilapatham W."/>
        </authorList>
    </citation>
    <scope>NUCLEOTIDE SEQUENCE [LARGE SCALE GENOMIC DNA]</scope>
    <source>
        <strain evidence="12">FC2004</strain>
    </source>
</reference>
<keyword evidence="7 9" id="KW-0051">Antiviral defense</keyword>
<dbReference type="Pfam" id="PF01930">
    <property type="entry name" value="Cas_Cas4"/>
    <property type="match status" value="1"/>
</dbReference>
<feature type="domain" description="DUF83" evidence="10">
    <location>
        <begin position="13"/>
        <end position="167"/>
    </location>
</feature>
<keyword evidence="6 9" id="KW-0411">Iron-sulfur</keyword>
<evidence type="ECO:0000256" key="5">
    <source>
        <dbReference type="ARBA" id="ARBA00023004"/>
    </source>
</evidence>
<dbReference type="STRING" id="1008305.A4H02_09505"/>
<dbReference type="GO" id="GO:0004527">
    <property type="term" value="F:exonuclease activity"/>
    <property type="evidence" value="ECO:0007669"/>
    <property type="project" value="UniProtKB-KW"/>
</dbReference>
<sequence length="169" mass="19917">MVEKEILQPNWLYSYLICKRQAWLISHGIEGKQDNVYLDIGRLIHEETYDRYSHEEIILDGAKIDVFFESKNVKLIGEIKASSRRVEEAKMQLLYYCYILKQRGLEVDAQLLIPREKKRIKVELNPDSEKRLLEHLNDLSNTIKTPKPPEPIRLSSCSKCAYEEFCWGE</sequence>
<keyword evidence="2 9" id="KW-0479">Metal-binding</keyword>
<keyword evidence="1 9" id="KW-0540">Nuclease</keyword>
<evidence type="ECO:0000313" key="11">
    <source>
        <dbReference type="EMBL" id="ODN29670.1"/>
    </source>
</evidence>
<comment type="cofactor">
    <cofactor evidence="9">
        <name>Mg(2+)</name>
        <dbReference type="ChEBI" id="CHEBI:18420"/>
    </cofactor>
    <cofactor evidence="9">
        <name>Mn(2+)</name>
        <dbReference type="ChEBI" id="CHEBI:29035"/>
    </cofactor>
    <text evidence="9">Mg(2+) or Mn(2+) required for ssDNA cleavage activity.</text>
</comment>
<comment type="cofactor">
    <cofactor evidence="9">
        <name>iron-sulfur cluster</name>
        <dbReference type="ChEBI" id="CHEBI:30408"/>
    </cofactor>
</comment>
<evidence type="ECO:0000259" key="10">
    <source>
        <dbReference type="Pfam" id="PF01930"/>
    </source>
</evidence>
<dbReference type="PANTHER" id="PTHR37168">
    <property type="entry name" value="CRISPR-ASSOCIATED EXONUCLEASE CAS4"/>
    <property type="match status" value="1"/>
</dbReference>
<comment type="similarity">
    <text evidence="9">Belongs to the CRISPR-associated exonuclease Cas4 family.</text>
</comment>
<dbReference type="GO" id="GO:0051607">
    <property type="term" value="P:defense response to virus"/>
    <property type="evidence" value="ECO:0007669"/>
    <property type="project" value="UniProtKB-KW"/>
</dbReference>
<evidence type="ECO:0000256" key="9">
    <source>
        <dbReference type="RuleBase" id="RU365022"/>
    </source>
</evidence>
<gene>
    <name evidence="11" type="ORF">A4H02_09505</name>
</gene>
<dbReference type="NCBIfam" id="TIGR00372">
    <property type="entry name" value="cas4"/>
    <property type="match status" value="1"/>
</dbReference>
<comment type="caution">
    <text evidence="11">The sequence shown here is derived from an EMBL/GenBank/DDBJ whole genome shotgun (WGS) entry which is preliminary data.</text>
</comment>
<dbReference type="PANTHER" id="PTHR37168:SF2">
    <property type="entry name" value="CRISPR-ASSOCIATED EXONUCLEASE CAS4"/>
    <property type="match status" value="1"/>
</dbReference>
<accession>A0A1E3G0K3</accession>
<dbReference type="GO" id="GO:0046872">
    <property type="term" value="F:metal ion binding"/>
    <property type="evidence" value="ECO:0007669"/>
    <property type="project" value="UniProtKB-KW"/>
</dbReference>
<keyword evidence="4 9" id="KW-0269">Exonuclease</keyword>
<keyword evidence="12" id="KW-1185">Reference proteome</keyword>
<evidence type="ECO:0000256" key="3">
    <source>
        <dbReference type="ARBA" id="ARBA00022801"/>
    </source>
</evidence>
<comment type="function">
    <text evidence="9">CRISPR (clustered regularly interspaced short palindromic repeat) is an adaptive immune system that provides protection against mobile genetic elements (viruses, transposable elements and conjugative plasmids). CRISPR clusters contain sequences complementary to antecedent mobile elements and target invading nucleic acids. CRISPR clusters are transcribed and processed into CRISPR RNA (crRNA).</text>
</comment>
<evidence type="ECO:0000256" key="6">
    <source>
        <dbReference type="ARBA" id="ARBA00023014"/>
    </source>
</evidence>
<evidence type="ECO:0000313" key="12">
    <source>
        <dbReference type="Proteomes" id="UP000094570"/>
    </source>
</evidence>
<dbReference type="EMBL" id="LWAF01000027">
    <property type="protein sequence ID" value="ODN29670.1"/>
    <property type="molecule type" value="Genomic_DNA"/>
</dbReference>